<dbReference type="EnsemblPlants" id="KQL22877">
    <property type="protein sequence ID" value="KQL22877"/>
    <property type="gene ID" value="SETIT_033806mg"/>
</dbReference>
<reference evidence="1" key="2">
    <citation type="submission" date="2018-08" db="UniProtKB">
        <authorList>
            <consortium name="EnsemblPlants"/>
        </authorList>
    </citation>
    <scope>IDENTIFICATION</scope>
    <source>
        <strain evidence="1">Yugu1</strain>
    </source>
</reference>
<dbReference type="InParanoid" id="K4A4K2"/>
<dbReference type="HOGENOM" id="CLU_3072250_0_0_1"/>
<proteinExistence type="predicted"/>
<organism evidence="1 2">
    <name type="scientific">Setaria italica</name>
    <name type="common">Foxtail millet</name>
    <name type="synonym">Panicum italicum</name>
    <dbReference type="NCBI Taxonomy" id="4555"/>
    <lineage>
        <taxon>Eukaryota</taxon>
        <taxon>Viridiplantae</taxon>
        <taxon>Streptophyta</taxon>
        <taxon>Embryophyta</taxon>
        <taxon>Tracheophyta</taxon>
        <taxon>Spermatophyta</taxon>
        <taxon>Magnoliopsida</taxon>
        <taxon>Liliopsida</taxon>
        <taxon>Poales</taxon>
        <taxon>Poaceae</taxon>
        <taxon>PACMAD clade</taxon>
        <taxon>Panicoideae</taxon>
        <taxon>Panicodae</taxon>
        <taxon>Paniceae</taxon>
        <taxon>Cenchrinae</taxon>
        <taxon>Setaria</taxon>
    </lineage>
</organism>
<evidence type="ECO:0000313" key="1">
    <source>
        <dbReference type="EnsemblPlants" id="KQL22877"/>
    </source>
</evidence>
<dbReference type="EMBL" id="AGNK02000737">
    <property type="status" value="NOT_ANNOTATED_CDS"/>
    <property type="molecule type" value="Genomic_DNA"/>
</dbReference>
<dbReference type="Proteomes" id="UP000004995">
    <property type="component" value="Unassembled WGS sequence"/>
</dbReference>
<dbReference type="AlphaFoldDB" id="K4A4K2"/>
<accession>K4A4K2</accession>
<keyword evidence="2" id="KW-1185">Reference proteome</keyword>
<protein>
    <submittedName>
        <fullName evidence="1">Uncharacterized protein</fullName>
    </submittedName>
</protein>
<sequence length="53" mass="6398">MISYQVQINFNLYNQKVQKAFTLLLQSPELFTRHHQAFKHLWVGRLQHIICSE</sequence>
<evidence type="ECO:0000313" key="2">
    <source>
        <dbReference type="Proteomes" id="UP000004995"/>
    </source>
</evidence>
<reference evidence="2" key="1">
    <citation type="journal article" date="2012" name="Nat. Biotechnol.">
        <title>Reference genome sequence of the model plant Setaria.</title>
        <authorList>
            <person name="Bennetzen J.L."/>
            <person name="Schmutz J."/>
            <person name="Wang H."/>
            <person name="Percifield R."/>
            <person name="Hawkins J."/>
            <person name="Pontaroli A.C."/>
            <person name="Estep M."/>
            <person name="Feng L."/>
            <person name="Vaughn J.N."/>
            <person name="Grimwood J."/>
            <person name="Jenkins J."/>
            <person name="Barry K."/>
            <person name="Lindquist E."/>
            <person name="Hellsten U."/>
            <person name="Deshpande S."/>
            <person name="Wang X."/>
            <person name="Wu X."/>
            <person name="Mitros T."/>
            <person name="Triplett J."/>
            <person name="Yang X."/>
            <person name="Ye C.Y."/>
            <person name="Mauro-Herrera M."/>
            <person name="Wang L."/>
            <person name="Li P."/>
            <person name="Sharma M."/>
            <person name="Sharma R."/>
            <person name="Ronald P.C."/>
            <person name="Panaud O."/>
            <person name="Kellogg E.A."/>
            <person name="Brutnell T.P."/>
            <person name="Doust A.N."/>
            <person name="Tuskan G.A."/>
            <person name="Rokhsar D."/>
            <person name="Devos K.M."/>
        </authorList>
    </citation>
    <scope>NUCLEOTIDE SEQUENCE [LARGE SCALE GENOMIC DNA]</scope>
    <source>
        <strain evidence="2">cv. Yugu1</strain>
    </source>
</reference>
<name>K4A4K2_SETIT</name>
<dbReference type="Gramene" id="KQL22877">
    <property type="protein sequence ID" value="KQL22877"/>
    <property type="gene ID" value="SETIT_033806mg"/>
</dbReference>